<keyword evidence="2" id="KW-1185">Reference proteome</keyword>
<dbReference type="Pfam" id="PF04294">
    <property type="entry name" value="VanW"/>
    <property type="match status" value="1"/>
</dbReference>
<organism evidence="1 2">
    <name type="scientific">Kocuria palustris PEL</name>
    <dbReference type="NCBI Taxonomy" id="1236550"/>
    <lineage>
        <taxon>Bacteria</taxon>
        <taxon>Bacillati</taxon>
        <taxon>Actinomycetota</taxon>
        <taxon>Actinomycetes</taxon>
        <taxon>Micrococcales</taxon>
        <taxon>Micrococcaceae</taxon>
        <taxon>Kocuria</taxon>
    </lineage>
</organism>
<gene>
    <name evidence="1" type="ORF">C884_01830</name>
</gene>
<dbReference type="RefSeq" id="WP_006213825.1">
    <property type="nucleotide sequence ID" value="NZ_ANHZ02000004.1"/>
</dbReference>
<dbReference type="PANTHER" id="PTHR35788">
    <property type="entry name" value="EXPORTED PROTEIN-RELATED"/>
    <property type="match status" value="1"/>
</dbReference>
<name>M2WFL2_9MICC</name>
<dbReference type="Proteomes" id="UP000009877">
    <property type="component" value="Unassembled WGS sequence"/>
</dbReference>
<dbReference type="InterPro" id="IPR052913">
    <property type="entry name" value="Glycopeptide_resist_protein"/>
</dbReference>
<reference evidence="1 2" key="1">
    <citation type="journal article" date="2014" name="Genome Announc.">
        <title>Draft Genome Sequence of Kocuria palustris PEL.</title>
        <authorList>
            <person name="Sharma G."/>
            <person name="Khatri I."/>
            <person name="Subramanian S."/>
        </authorList>
    </citation>
    <scope>NUCLEOTIDE SEQUENCE [LARGE SCALE GENOMIC DNA]</scope>
    <source>
        <strain evidence="1 2">PEL</strain>
    </source>
</reference>
<proteinExistence type="predicted"/>
<evidence type="ECO:0000313" key="2">
    <source>
        <dbReference type="Proteomes" id="UP000009877"/>
    </source>
</evidence>
<protein>
    <submittedName>
        <fullName evidence="1">Vancomycin B-type resistance protein VanW</fullName>
    </submittedName>
</protein>
<dbReference type="EMBL" id="ANHZ02000004">
    <property type="protein sequence ID" value="EME37322.1"/>
    <property type="molecule type" value="Genomic_DNA"/>
</dbReference>
<comment type="caution">
    <text evidence="1">The sequence shown here is derived from an EMBL/GenBank/DDBJ whole genome shotgun (WGS) entry which is preliminary data.</text>
</comment>
<accession>M2WFL2</accession>
<evidence type="ECO:0000313" key="1">
    <source>
        <dbReference type="EMBL" id="EME37322.1"/>
    </source>
</evidence>
<dbReference type="InterPro" id="IPR007391">
    <property type="entry name" value="Vancomycin_resist_VanW"/>
</dbReference>
<dbReference type="PANTHER" id="PTHR35788:SF1">
    <property type="entry name" value="EXPORTED PROTEIN"/>
    <property type="match status" value="1"/>
</dbReference>
<sequence length="290" mass="33146">MARRLFSELSPTTYQIALARRRMQRRIADGLRRSSFARQASQESLPVKVYTHNSLIRRRLGNAQPELQEGKAVSLGLAAPHVDGILIRPGETFSFWRLVGEPSSRRGFQPGVVIFDDRAETGVGGGLCQFTNLLHWMALHSPLSIVEHHHHSGLDLFPDFKRQIPFGTGTSIVWNFLDYRLRNDTGITFQFRVRTVDEHLRGELRADAPLDQKFHVREEDGWFYEALDPQTGKLQVRRHNIVSRSTRDKRTGNIVASETLLENDALVVYDRDRITEPIRPLSGSESAQRR</sequence>
<dbReference type="AlphaFoldDB" id="M2WFL2"/>